<accession>A0A5S6QUF3</accession>
<evidence type="ECO:0000313" key="1">
    <source>
        <dbReference type="Proteomes" id="UP000046395"/>
    </source>
</evidence>
<proteinExistence type="predicted"/>
<keyword evidence="1" id="KW-1185">Reference proteome</keyword>
<reference evidence="2" key="1">
    <citation type="submission" date="2019-12" db="UniProtKB">
        <authorList>
            <consortium name="WormBaseParasite"/>
        </authorList>
    </citation>
    <scope>IDENTIFICATION</scope>
</reference>
<protein>
    <submittedName>
        <fullName evidence="2">Uncharacterized protein</fullName>
    </submittedName>
</protein>
<evidence type="ECO:0000313" key="2">
    <source>
        <dbReference type="WBParaSite" id="TMUE_3000010860.1"/>
    </source>
</evidence>
<dbReference type="WBParaSite" id="TMUE_3000010860.1">
    <property type="protein sequence ID" value="TMUE_3000010860.1"/>
    <property type="gene ID" value="WBGene00295023"/>
</dbReference>
<dbReference type="AlphaFoldDB" id="A0A5S6QUF3"/>
<organism evidence="1 2">
    <name type="scientific">Trichuris muris</name>
    <name type="common">Mouse whipworm</name>
    <dbReference type="NCBI Taxonomy" id="70415"/>
    <lineage>
        <taxon>Eukaryota</taxon>
        <taxon>Metazoa</taxon>
        <taxon>Ecdysozoa</taxon>
        <taxon>Nematoda</taxon>
        <taxon>Enoplea</taxon>
        <taxon>Dorylaimia</taxon>
        <taxon>Trichinellida</taxon>
        <taxon>Trichuridae</taxon>
        <taxon>Trichuris</taxon>
    </lineage>
</organism>
<sequence>MVSRAGWNDLAGRMKRSAILLFRGCRERFDFGLSLDKSNQFRVLSSRSAFSSWRLASFKVCCLLRSNGICMRVCSFCPRYL</sequence>
<dbReference type="Proteomes" id="UP000046395">
    <property type="component" value="Unassembled WGS sequence"/>
</dbReference>
<name>A0A5S6QUF3_TRIMR</name>